<proteinExistence type="predicted"/>
<dbReference type="EMBL" id="BPVZ01000003">
    <property type="protein sequence ID" value="GKU89519.1"/>
    <property type="molecule type" value="Genomic_DNA"/>
</dbReference>
<name>A0AAV5HVF7_9ROSI</name>
<comment type="caution">
    <text evidence="1">The sequence shown here is derived from an EMBL/GenBank/DDBJ whole genome shotgun (WGS) entry which is preliminary data.</text>
</comment>
<gene>
    <name evidence="1" type="ORF">SLEP1_g3646</name>
</gene>
<accession>A0AAV5HVF7</accession>
<dbReference type="AlphaFoldDB" id="A0AAV5HVF7"/>
<evidence type="ECO:0000313" key="1">
    <source>
        <dbReference type="EMBL" id="GKU89519.1"/>
    </source>
</evidence>
<sequence>MPPASSPCQLRLACWNSGFDRSVTVALGLAFCSIASEISKIMVKPFDFKACFKLFLRWWQGLN</sequence>
<protein>
    <submittedName>
        <fullName evidence="1">Uncharacterized protein</fullName>
    </submittedName>
</protein>
<dbReference type="Proteomes" id="UP001054252">
    <property type="component" value="Unassembled WGS sequence"/>
</dbReference>
<evidence type="ECO:0000313" key="2">
    <source>
        <dbReference type="Proteomes" id="UP001054252"/>
    </source>
</evidence>
<organism evidence="1 2">
    <name type="scientific">Rubroshorea leprosula</name>
    <dbReference type="NCBI Taxonomy" id="152421"/>
    <lineage>
        <taxon>Eukaryota</taxon>
        <taxon>Viridiplantae</taxon>
        <taxon>Streptophyta</taxon>
        <taxon>Embryophyta</taxon>
        <taxon>Tracheophyta</taxon>
        <taxon>Spermatophyta</taxon>
        <taxon>Magnoliopsida</taxon>
        <taxon>eudicotyledons</taxon>
        <taxon>Gunneridae</taxon>
        <taxon>Pentapetalae</taxon>
        <taxon>rosids</taxon>
        <taxon>malvids</taxon>
        <taxon>Malvales</taxon>
        <taxon>Dipterocarpaceae</taxon>
        <taxon>Rubroshorea</taxon>
    </lineage>
</organism>
<keyword evidence="2" id="KW-1185">Reference proteome</keyword>
<reference evidence="1 2" key="1">
    <citation type="journal article" date="2021" name="Commun. Biol.">
        <title>The genome of Shorea leprosula (Dipterocarpaceae) highlights the ecological relevance of drought in aseasonal tropical rainforests.</title>
        <authorList>
            <person name="Ng K.K.S."/>
            <person name="Kobayashi M.J."/>
            <person name="Fawcett J.A."/>
            <person name="Hatakeyama M."/>
            <person name="Paape T."/>
            <person name="Ng C.H."/>
            <person name="Ang C.C."/>
            <person name="Tnah L.H."/>
            <person name="Lee C.T."/>
            <person name="Nishiyama T."/>
            <person name="Sese J."/>
            <person name="O'Brien M.J."/>
            <person name="Copetti D."/>
            <person name="Mohd Noor M.I."/>
            <person name="Ong R.C."/>
            <person name="Putra M."/>
            <person name="Sireger I.Z."/>
            <person name="Indrioko S."/>
            <person name="Kosugi Y."/>
            <person name="Izuno A."/>
            <person name="Isagi Y."/>
            <person name="Lee S.L."/>
            <person name="Shimizu K.K."/>
        </authorList>
    </citation>
    <scope>NUCLEOTIDE SEQUENCE [LARGE SCALE GENOMIC DNA]</scope>
    <source>
        <strain evidence="1">214</strain>
    </source>
</reference>